<dbReference type="AlphaFoldDB" id="A0A261UEI8"/>
<gene>
    <name evidence="1" type="ORF">CAL20_06565</name>
</gene>
<dbReference type="Pfam" id="PF12889">
    <property type="entry name" value="DUF3829"/>
    <property type="match status" value="1"/>
</dbReference>
<dbReference type="RefSeq" id="WP_094837474.1">
    <property type="nucleotide sequence ID" value="NZ_NEVQ01000008.1"/>
</dbReference>
<proteinExistence type="predicted"/>
<evidence type="ECO:0000313" key="2">
    <source>
        <dbReference type="Proteomes" id="UP000216885"/>
    </source>
</evidence>
<reference evidence="1 2" key="1">
    <citation type="submission" date="2017-05" db="EMBL/GenBank/DDBJ databases">
        <title>Complete and WGS of Bordetella genogroups.</title>
        <authorList>
            <person name="Spilker T."/>
            <person name="LiPuma J."/>
        </authorList>
    </citation>
    <scope>NUCLEOTIDE SEQUENCE [LARGE SCALE GENOMIC DNA]</scope>
    <source>
        <strain evidence="1 2">AU9919</strain>
    </source>
</reference>
<evidence type="ECO:0008006" key="3">
    <source>
        <dbReference type="Google" id="ProtNLM"/>
    </source>
</evidence>
<name>A0A261UEI8_9BORD</name>
<organism evidence="1 2">
    <name type="scientific">Bordetella genomosp. 4</name>
    <dbReference type="NCBI Taxonomy" id="463044"/>
    <lineage>
        <taxon>Bacteria</taxon>
        <taxon>Pseudomonadati</taxon>
        <taxon>Pseudomonadota</taxon>
        <taxon>Betaproteobacteria</taxon>
        <taxon>Burkholderiales</taxon>
        <taxon>Alcaligenaceae</taxon>
        <taxon>Bordetella</taxon>
    </lineage>
</organism>
<accession>A0A261UEI8</accession>
<dbReference type="PROSITE" id="PS51257">
    <property type="entry name" value="PROKAR_LIPOPROTEIN"/>
    <property type="match status" value="1"/>
</dbReference>
<keyword evidence="2" id="KW-1185">Reference proteome</keyword>
<evidence type="ECO:0000313" key="1">
    <source>
        <dbReference type="EMBL" id="OZI59273.1"/>
    </source>
</evidence>
<protein>
    <recommendedName>
        <fullName evidence="3">DUF3829 domain-containing protein</fullName>
    </recommendedName>
</protein>
<dbReference type="Proteomes" id="UP000216885">
    <property type="component" value="Unassembled WGS sequence"/>
</dbReference>
<dbReference type="InterPro" id="IPR024291">
    <property type="entry name" value="DUF3829"/>
</dbReference>
<sequence>MSFQMKPLFAALFVAGTLILSGCNDDNKSAAQQSDTAQVSAEQQDIIKYNAFIDAANGNSFAKDLADHLKYYADDIKNKKPLANYSVVSIYNIKITREALDKALALPGNLPELDATGKPLKDALAKLEPINAELSNYAQSKGFLADDGKKAQEKEAEFVAALTEVAKSQNAFFEAIAKRDEINTRTAFEKAPKDTLEYYRAGLIVYAKEAANRSDAFFETKGEQKAADALKESLNKTAEMVDGWNKKVTEAKPGGCSSMTMAMNSFLSSGRNAIAHAARGDYQRGQGLLMGPMQMDAQSFAQDFNNLINKLNEQRC</sequence>
<comment type="caution">
    <text evidence="1">The sequence shown here is derived from an EMBL/GenBank/DDBJ whole genome shotgun (WGS) entry which is preliminary data.</text>
</comment>
<dbReference type="EMBL" id="NEVQ01000008">
    <property type="protein sequence ID" value="OZI59273.1"/>
    <property type="molecule type" value="Genomic_DNA"/>
</dbReference>